<dbReference type="EMBL" id="HE797187">
    <property type="protein sequence ID" value="CCM05356.1"/>
    <property type="molecule type" value="Genomic_DNA"/>
</dbReference>
<dbReference type="AlphaFoldDB" id="J4IBW2"/>
<proteinExistence type="predicted"/>
<name>J4IBW2_9APHY</name>
<dbReference type="STRING" id="599839.J4IBW2"/>
<gene>
    <name evidence="1" type="ORF">FIBRA_07570</name>
</gene>
<dbReference type="Proteomes" id="UP000006352">
    <property type="component" value="Unassembled WGS sequence"/>
</dbReference>
<protein>
    <recommendedName>
        <fullName evidence="3">MYND-type domain-containing protein</fullName>
    </recommendedName>
</protein>
<dbReference type="InParanoid" id="J4IBW2"/>
<evidence type="ECO:0000313" key="2">
    <source>
        <dbReference type="Proteomes" id="UP000006352"/>
    </source>
</evidence>
<organism evidence="1 2">
    <name type="scientific">Fibroporia radiculosa</name>
    <dbReference type="NCBI Taxonomy" id="599839"/>
    <lineage>
        <taxon>Eukaryota</taxon>
        <taxon>Fungi</taxon>
        <taxon>Dikarya</taxon>
        <taxon>Basidiomycota</taxon>
        <taxon>Agaricomycotina</taxon>
        <taxon>Agaricomycetes</taxon>
        <taxon>Polyporales</taxon>
        <taxon>Fibroporiaceae</taxon>
        <taxon>Fibroporia</taxon>
    </lineage>
</organism>
<dbReference type="GeneID" id="24100267"/>
<keyword evidence="2" id="KW-1185">Reference proteome</keyword>
<evidence type="ECO:0000313" key="1">
    <source>
        <dbReference type="EMBL" id="CCM05356.1"/>
    </source>
</evidence>
<dbReference type="HOGENOM" id="CLU_076139_1_1_1"/>
<reference evidence="1 2" key="1">
    <citation type="journal article" date="2012" name="Appl. Environ. Microbiol.">
        <title>Short-read sequencing for genomic analysis of the brown rot fungus Fibroporia radiculosa.</title>
        <authorList>
            <person name="Tang J.D."/>
            <person name="Perkins A.D."/>
            <person name="Sonstegard T.S."/>
            <person name="Schroeder S.G."/>
            <person name="Burgess S.C."/>
            <person name="Diehl S.V."/>
        </authorList>
    </citation>
    <scope>NUCLEOTIDE SEQUENCE [LARGE SCALE GENOMIC DNA]</scope>
    <source>
        <strain evidence="1 2">TFFH 294</strain>
    </source>
</reference>
<dbReference type="OrthoDB" id="265717at2759"/>
<sequence length="187" mass="21381">MPRAPVVDLRNGLSFPSYLNCPHEFDLDSRYLREDPNGISASHVRHWCYFGEIVNFDVFSRLTVDVRDAARTVVRAAFYDDDRGMPLVEAGTVRRGYTLAHLYPLRHSFVDGSYGFRMEETSDIKILPYSLREILAASDRLQLSRLSCWHEGCTEAEELMKCKGCGRAKYCRKARLGAPSRIVESRP</sequence>
<dbReference type="RefSeq" id="XP_012184639.1">
    <property type="nucleotide sequence ID" value="XM_012329249.1"/>
</dbReference>
<accession>J4IBW2</accession>
<evidence type="ECO:0008006" key="3">
    <source>
        <dbReference type="Google" id="ProtNLM"/>
    </source>
</evidence>